<accession>A0ABN4RK10</accession>
<proteinExistence type="predicted"/>
<sequence length="314" mass="35363">MTLLTAYNQDVQRFFQGGYCNKIRKETILSTIEEKVFEMGKSFGQLFPNKRKQVLDEIIYLLSGTGICKIGADKLAEKVNCSVRTVKSAVASIKQTDQLVVARLADDKAGKYIFVYKEHPNFHQILKEVFFLDSLPVSDAIAPPSAPLVAPLQNAEPVEAVSAKGQKTSSNHINSFNSLQERDSIQQAIENDVQDSNQNQEKIREKLQAYRANEYQLMLFDEIMAFPFPNSIKTVAGTIALRVGMDCDEKKVLRAIQLLNKMAINMVNGVEIRNIVAVFSDGMVNQRYLLSPKLPVQQPKTPKVPFYNWLEDRG</sequence>
<reference evidence="2" key="1">
    <citation type="submission" date="2016-07" db="EMBL/GenBank/DDBJ databases">
        <authorList>
            <person name="See-Too W.S."/>
        </authorList>
    </citation>
    <scope>NUCLEOTIDE SEQUENCE [LARGE SCALE GENOMIC DNA]</scope>
    <source>
        <strain evidence="2">DSM 14505</strain>
        <plasmid evidence="2">pPA05-2</plasmid>
    </source>
</reference>
<evidence type="ECO:0008006" key="4">
    <source>
        <dbReference type="Google" id="ProtNLM"/>
    </source>
</evidence>
<feature type="coiled-coil region" evidence="1">
    <location>
        <begin position="186"/>
        <end position="213"/>
    </location>
</feature>
<evidence type="ECO:0000313" key="3">
    <source>
        <dbReference type="Proteomes" id="UP000092661"/>
    </source>
</evidence>
<geneLocation type="plasmid" evidence="2 3">
    <name>pPA05-2</name>
</geneLocation>
<keyword evidence="1" id="KW-0175">Coiled coil</keyword>
<keyword evidence="3" id="KW-1185">Reference proteome</keyword>
<dbReference type="Proteomes" id="UP000092661">
    <property type="component" value="Plasmid pPA05-2"/>
</dbReference>
<dbReference type="EMBL" id="CP016536">
    <property type="protein sequence ID" value="ANU12356.1"/>
    <property type="molecule type" value="Genomic_DNA"/>
</dbReference>
<protein>
    <recommendedName>
        <fullName evidence="4">Helix-turn-helix type 11 domain-containing protein</fullName>
    </recommendedName>
</protein>
<evidence type="ECO:0000256" key="1">
    <source>
        <dbReference type="SAM" id="Coils"/>
    </source>
</evidence>
<gene>
    <name evidence="2" type="ORF">BBH88_18815</name>
</gene>
<evidence type="ECO:0000313" key="2">
    <source>
        <dbReference type="EMBL" id="ANU12356.1"/>
    </source>
</evidence>
<name>A0ABN4RK10_9BACL</name>
<keyword evidence="2" id="KW-0614">Plasmid</keyword>
<organism evidence="2 3">
    <name type="scientific">Planococcus antarcticus DSM 14505</name>
    <dbReference type="NCBI Taxonomy" id="1185653"/>
    <lineage>
        <taxon>Bacteria</taxon>
        <taxon>Bacillati</taxon>
        <taxon>Bacillota</taxon>
        <taxon>Bacilli</taxon>
        <taxon>Bacillales</taxon>
        <taxon>Caryophanaceae</taxon>
        <taxon>Planococcus</taxon>
    </lineage>
</organism>